<dbReference type="InterPro" id="IPR008136">
    <property type="entry name" value="CinA_C"/>
</dbReference>
<feature type="domain" description="MoaB/Mog" evidence="2">
    <location>
        <begin position="10"/>
        <end position="176"/>
    </location>
</feature>
<dbReference type="Pfam" id="PF02464">
    <property type="entry name" value="CinA"/>
    <property type="match status" value="1"/>
</dbReference>
<dbReference type="Proteomes" id="UP001597460">
    <property type="component" value="Unassembled WGS sequence"/>
</dbReference>
<evidence type="ECO:0000259" key="2">
    <source>
        <dbReference type="SMART" id="SM00852"/>
    </source>
</evidence>
<dbReference type="InterPro" id="IPR008135">
    <property type="entry name" value="Competence-induced_CinA"/>
</dbReference>
<dbReference type="InterPro" id="IPR036653">
    <property type="entry name" value="CinA-like_C"/>
</dbReference>
<dbReference type="Pfam" id="PF00994">
    <property type="entry name" value="MoCF_biosynth"/>
    <property type="match status" value="1"/>
</dbReference>
<dbReference type="NCBIfam" id="TIGR00177">
    <property type="entry name" value="molyb_syn"/>
    <property type="match status" value="1"/>
</dbReference>
<comment type="similarity">
    <text evidence="1">Belongs to the CinA family.</text>
</comment>
<dbReference type="InterPro" id="IPR036425">
    <property type="entry name" value="MoaB/Mog-like_dom_sf"/>
</dbReference>
<comment type="caution">
    <text evidence="3">The sequence shown here is derived from an EMBL/GenBank/DDBJ whole genome shotgun (WGS) entry which is preliminary data.</text>
</comment>
<reference evidence="4" key="1">
    <citation type="journal article" date="2019" name="Int. J. Syst. Evol. Microbiol.">
        <title>The Global Catalogue of Microorganisms (GCM) 10K type strain sequencing project: providing services to taxonomists for standard genome sequencing and annotation.</title>
        <authorList>
            <consortium name="The Broad Institute Genomics Platform"/>
            <consortium name="The Broad Institute Genome Sequencing Center for Infectious Disease"/>
            <person name="Wu L."/>
            <person name="Ma J."/>
        </authorList>
    </citation>
    <scope>NUCLEOTIDE SEQUENCE [LARGE SCALE GENOMIC DNA]</scope>
    <source>
        <strain evidence="4">KCTC 52042</strain>
    </source>
</reference>
<dbReference type="SUPFAM" id="SSF53218">
    <property type="entry name" value="Molybdenum cofactor biosynthesis proteins"/>
    <property type="match status" value="1"/>
</dbReference>
<accession>A0ABW5JJ03</accession>
<dbReference type="PIRSF" id="PIRSF006728">
    <property type="entry name" value="CinA"/>
    <property type="match status" value="1"/>
</dbReference>
<dbReference type="HAMAP" id="MF_00226_B">
    <property type="entry name" value="CinA_B"/>
    <property type="match status" value="1"/>
</dbReference>
<dbReference type="RefSeq" id="WP_390301055.1">
    <property type="nucleotide sequence ID" value="NZ_JBHULI010000024.1"/>
</dbReference>
<proteinExistence type="inferred from homology"/>
<dbReference type="PANTHER" id="PTHR13939:SF0">
    <property type="entry name" value="NMN AMIDOHYDROLASE-LIKE PROTEIN YFAY"/>
    <property type="match status" value="1"/>
</dbReference>
<dbReference type="Gene3D" id="3.90.950.20">
    <property type="entry name" value="CinA-like"/>
    <property type="match status" value="1"/>
</dbReference>
<evidence type="ECO:0000313" key="4">
    <source>
        <dbReference type="Proteomes" id="UP001597460"/>
    </source>
</evidence>
<dbReference type="SMART" id="SM00852">
    <property type="entry name" value="MoCF_biosynth"/>
    <property type="match status" value="1"/>
</dbReference>
<evidence type="ECO:0000256" key="1">
    <source>
        <dbReference type="HAMAP-Rule" id="MF_00226"/>
    </source>
</evidence>
<gene>
    <name evidence="3" type="ORF">ACFSVN_08660</name>
</gene>
<dbReference type="NCBIfam" id="TIGR00200">
    <property type="entry name" value="cinA_nterm"/>
    <property type="match status" value="1"/>
</dbReference>
<organism evidence="3 4">
    <name type="scientific">Gracilimonas halophila</name>
    <dbReference type="NCBI Taxonomy" id="1834464"/>
    <lineage>
        <taxon>Bacteria</taxon>
        <taxon>Pseudomonadati</taxon>
        <taxon>Balneolota</taxon>
        <taxon>Balneolia</taxon>
        <taxon>Balneolales</taxon>
        <taxon>Balneolaceae</taxon>
        <taxon>Gracilimonas</taxon>
    </lineage>
</organism>
<dbReference type="SUPFAM" id="SSF142433">
    <property type="entry name" value="CinA-like"/>
    <property type="match status" value="1"/>
</dbReference>
<dbReference type="NCBIfam" id="NF001813">
    <property type="entry name" value="PRK00549.1"/>
    <property type="match status" value="1"/>
</dbReference>
<dbReference type="PANTHER" id="PTHR13939">
    <property type="entry name" value="NICOTINAMIDE-NUCLEOTIDE AMIDOHYDROLASE PNCC"/>
    <property type="match status" value="1"/>
</dbReference>
<keyword evidence="4" id="KW-1185">Reference proteome</keyword>
<name>A0ABW5JJ03_9BACT</name>
<dbReference type="EMBL" id="JBHULI010000024">
    <property type="protein sequence ID" value="MFD2532514.1"/>
    <property type="molecule type" value="Genomic_DNA"/>
</dbReference>
<dbReference type="Pfam" id="PF18146">
    <property type="entry name" value="CinA_KH"/>
    <property type="match status" value="1"/>
</dbReference>
<dbReference type="Gene3D" id="3.30.70.2860">
    <property type="match status" value="1"/>
</dbReference>
<dbReference type="CDD" id="cd00885">
    <property type="entry name" value="cinA"/>
    <property type="match status" value="1"/>
</dbReference>
<dbReference type="NCBIfam" id="TIGR00199">
    <property type="entry name" value="PncC_domain"/>
    <property type="match status" value="1"/>
</dbReference>
<dbReference type="InterPro" id="IPR041424">
    <property type="entry name" value="CinA_KH"/>
</dbReference>
<dbReference type="InterPro" id="IPR001453">
    <property type="entry name" value="MoaB/Mog_dom"/>
</dbReference>
<protein>
    <recommendedName>
        <fullName evidence="1">CinA-like protein</fullName>
    </recommendedName>
</protein>
<sequence>MQNLRGMKAQIISIGNELLIGDTVNTNASWLGEFLTGMGFTVTMVYTISDELEDIKKVITQSMSESDLVICTGGLGPTHDDMTKKAVAELFEVGYKLDEKTLNHIKSLFKERNIPFSSSNKSQAEVPENAEVVFNKAGTAPGMWFHEGNYLAVLPGVPYEMKYLMKKKMAAKIRKAFGETGYVYSHYIKTAGIGESTLSDNILGDLSGYYQNGVSLAYLPAPGGVTLRLNAAGKTQEEAKGYLEDLSEIIYRKAEIYIYGEGNEYSISEAVGELLVENGMNIAVAESCTGGHISNAFTDVAGSSNYFEGGIISYANRVKAGQLGVSQKDLDDLGAVSKEVALQMAKGVAEKLGTDIGISTTGIAGPGGGTKEKPVGTVWMGFYQKGREHFAIKALFTKDRLINKERTKMVLLETVRRVLKGIEIMPYDLKKEQA</sequence>
<dbReference type="Gene3D" id="3.40.980.10">
    <property type="entry name" value="MoaB/Mog-like domain"/>
    <property type="match status" value="1"/>
</dbReference>
<dbReference type="InterPro" id="IPR050101">
    <property type="entry name" value="CinA"/>
</dbReference>
<evidence type="ECO:0000313" key="3">
    <source>
        <dbReference type="EMBL" id="MFD2532514.1"/>
    </source>
</evidence>